<keyword evidence="1" id="KW-0472">Membrane</keyword>
<name>A0A1H0NJ70_MICTS</name>
<evidence type="ECO:0000313" key="2">
    <source>
        <dbReference type="EMBL" id="SDO92636.1"/>
    </source>
</evidence>
<feature type="transmembrane region" description="Helical" evidence="1">
    <location>
        <begin position="103"/>
        <end position="121"/>
    </location>
</feature>
<protein>
    <submittedName>
        <fullName evidence="2">Uncharacterized protein</fullName>
    </submittedName>
</protein>
<evidence type="ECO:0000313" key="3">
    <source>
        <dbReference type="Proteomes" id="UP000186456"/>
    </source>
</evidence>
<feature type="transmembrane region" description="Helical" evidence="1">
    <location>
        <begin position="38"/>
        <end position="57"/>
    </location>
</feature>
<dbReference type="EMBL" id="FNJN01000003">
    <property type="protein sequence ID" value="SDO92636.1"/>
    <property type="molecule type" value="Genomic_DNA"/>
</dbReference>
<accession>A0A1H0NJ70</accession>
<proteinExistence type="predicted"/>
<keyword evidence="1" id="KW-0812">Transmembrane</keyword>
<evidence type="ECO:0000256" key="1">
    <source>
        <dbReference type="SAM" id="Phobius"/>
    </source>
</evidence>
<keyword evidence="1" id="KW-1133">Transmembrane helix</keyword>
<feature type="transmembrane region" description="Helical" evidence="1">
    <location>
        <begin position="78"/>
        <end position="97"/>
    </location>
</feature>
<dbReference type="RefSeq" id="WP_074694888.1">
    <property type="nucleotide sequence ID" value="NZ_FNJN01000003.1"/>
</dbReference>
<dbReference type="Proteomes" id="UP000186456">
    <property type="component" value="Unassembled WGS sequence"/>
</dbReference>
<feature type="transmembrane region" description="Helical" evidence="1">
    <location>
        <begin position="12"/>
        <end position="32"/>
    </location>
</feature>
<sequence>MSTENDRTLRRGFALADGLFVAAIVLLTTTITPSFTPGTTATGGALLLISGAGLAILHVRARARSREAGARPRAGGRVVAQWSAELVVVAGAVAIILGGVPAVWAAVGAALVGAWVSYAVFGAGTDRNTEKVGKLT</sequence>
<organism evidence="2 3">
    <name type="scientific">Microbacterium testaceum (strain StLB037)</name>
    <dbReference type="NCBI Taxonomy" id="979556"/>
    <lineage>
        <taxon>Bacteria</taxon>
        <taxon>Bacillati</taxon>
        <taxon>Actinomycetota</taxon>
        <taxon>Actinomycetes</taxon>
        <taxon>Micrococcales</taxon>
        <taxon>Microbacteriaceae</taxon>
        <taxon>Microbacterium</taxon>
    </lineage>
</organism>
<dbReference type="AlphaFoldDB" id="A0A1H0NJ70"/>
<gene>
    <name evidence="2" type="ORF">SAMN04487788_1370</name>
</gene>
<reference evidence="2 3" key="1">
    <citation type="submission" date="2016-10" db="EMBL/GenBank/DDBJ databases">
        <authorList>
            <person name="de Groot N.N."/>
        </authorList>
    </citation>
    <scope>NUCLEOTIDE SEQUENCE [LARGE SCALE GENOMIC DNA]</scope>
    <source>
        <strain evidence="2 3">StLB037</strain>
    </source>
</reference>